<evidence type="ECO:0000256" key="7">
    <source>
        <dbReference type="RuleBase" id="RU363032"/>
    </source>
</evidence>
<dbReference type="Proteomes" id="UP000295371">
    <property type="component" value="Unassembled WGS sequence"/>
</dbReference>
<organism evidence="9 10">
    <name type="scientific">Naumannella halotolerans</name>
    <dbReference type="NCBI Taxonomy" id="993414"/>
    <lineage>
        <taxon>Bacteria</taxon>
        <taxon>Bacillati</taxon>
        <taxon>Actinomycetota</taxon>
        <taxon>Actinomycetes</taxon>
        <taxon>Propionibacteriales</taxon>
        <taxon>Propionibacteriaceae</taxon>
        <taxon>Naumannella</taxon>
    </lineage>
</organism>
<keyword evidence="4 7" id="KW-0812">Transmembrane</keyword>
<dbReference type="PANTHER" id="PTHR43744:SF12">
    <property type="entry name" value="ABC TRANSPORTER PERMEASE PROTEIN MG189-RELATED"/>
    <property type="match status" value="1"/>
</dbReference>
<dbReference type="GO" id="GO:0055085">
    <property type="term" value="P:transmembrane transport"/>
    <property type="evidence" value="ECO:0007669"/>
    <property type="project" value="InterPro"/>
</dbReference>
<comment type="subcellular location">
    <subcellularLocation>
        <location evidence="1 7">Cell membrane</location>
        <topology evidence="1 7">Multi-pass membrane protein</topology>
    </subcellularLocation>
</comment>
<protein>
    <submittedName>
        <fullName evidence="9">Raffinose/stachyose/melibiose transport system permease protein</fullName>
    </submittedName>
</protein>
<dbReference type="GO" id="GO:0005886">
    <property type="term" value="C:plasma membrane"/>
    <property type="evidence" value="ECO:0007669"/>
    <property type="project" value="UniProtKB-SubCell"/>
</dbReference>
<feature type="domain" description="ABC transmembrane type-1" evidence="8">
    <location>
        <begin position="79"/>
        <end position="270"/>
    </location>
</feature>
<feature type="transmembrane region" description="Helical" evidence="7">
    <location>
        <begin position="83"/>
        <end position="107"/>
    </location>
</feature>
<keyword evidence="3" id="KW-1003">Cell membrane</keyword>
<keyword evidence="5 7" id="KW-1133">Transmembrane helix</keyword>
<keyword evidence="2 7" id="KW-0813">Transport</keyword>
<keyword evidence="10" id="KW-1185">Reference proteome</keyword>
<evidence type="ECO:0000256" key="2">
    <source>
        <dbReference type="ARBA" id="ARBA00022448"/>
    </source>
</evidence>
<evidence type="ECO:0000256" key="3">
    <source>
        <dbReference type="ARBA" id="ARBA00022475"/>
    </source>
</evidence>
<evidence type="ECO:0000256" key="4">
    <source>
        <dbReference type="ARBA" id="ARBA00022692"/>
    </source>
</evidence>
<feature type="transmembrane region" description="Helical" evidence="7">
    <location>
        <begin position="147"/>
        <end position="170"/>
    </location>
</feature>
<proteinExistence type="inferred from homology"/>
<dbReference type="InterPro" id="IPR035906">
    <property type="entry name" value="MetI-like_sf"/>
</dbReference>
<evidence type="ECO:0000313" key="10">
    <source>
        <dbReference type="Proteomes" id="UP000295371"/>
    </source>
</evidence>
<comment type="caution">
    <text evidence="9">The sequence shown here is derived from an EMBL/GenBank/DDBJ whole genome shotgun (WGS) entry which is preliminary data.</text>
</comment>
<feature type="transmembrane region" description="Helical" evidence="7">
    <location>
        <begin position="114"/>
        <end position="135"/>
    </location>
</feature>
<dbReference type="EMBL" id="SOAW01000001">
    <property type="protein sequence ID" value="TDT34165.1"/>
    <property type="molecule type" value="Genomic_DNA"/>
</dbReference>
<dbReference type="PROSITE" id="PS50928">
    <property type="entry name" value="ABC_TM1"/>
    <property type="match status" value="1"/>
</dbReference>
<keyword evidence="6 7" id="KW-0472">Membrane</keyword>
<reference evidence="9 10" key="1">
    <citation type="submission" date="2019-03" db="EMBL/GenBank/DDBJ databases">
        <title>Genomic Encyclopedia of Archaeal and Bacterial Type Strains, Phase II (KMG-II): from individual species to whole genera.</title>
        <authorList>
            <person name="Goeker M."/>
        </authorList>
    </citation>
    <scope>NUCLEOTIDE SEQUENCE [LARGE SCALE GENOMIC DNA]</scope>
    <source>
        <strain evidence="9 10">DSM 24323</strain>
    </source>
</reference>
<evidence type="ECO:0000313" key="9">
    <source>
        <dbReference type="EMBL" id="TDT34165.1"/>
    </source>
</evidence>
<dbReference type="Gene3D" id="1.10.3720.10">
    <property type="entry name" value="MetI-like"/>
    <property type="match status" value="1"/>
</dbReference>
<name>A0A4R7J9Y5_9ACTN</name>
<evidence type="ECO:0000256" key="1">
    <source>
        <dbReference type="ARBA" id="ARBA00004651"/>
    </source>
</evidence>
<dbReference type="RefSeq" id="WP_133754580.1">
    <property type="nucleotide sequence ID" value="NZ_CP171129.1"/>
</dbReference>
<evidence type="ECO:0000259" key="8">
    <source>
        <dbReference type="PROSITE" id="PS50928"/>
    </source>
</evidence>
<feature type="transmembrane region" description="Helical" evidence="7">
    <location>
        <begin position="191"/>
        <end position="214"/>
    </location>
</feature>
<accession>A0A4R7J9Y5</accession>
<sequence length="285" mass="30929">MSVGETVPGRRRRRDLTELPRWIVLAIYAVLIVVPLAVVVFTALKTTTQMYADPFGLPTDPTMSNFTELLGGDRLGRSLANSAIVTVVSVSATLLLTSLASFAIVRLGGRAGTVIYVLFALGLAVPAQVAMIPQYVIFRQLGLTNSLLGLILINIAVTCSVAIFILTGFFQTLPKELFEAAEVDGASNWHIFWQIALPISAPSVAAVAIFLFVMHWNDLLYPLLFITDPEKATLPKALLDFKGEYSTNYPMLFAGVIIASIPMVVAYVFLQRWFVAGMTAGSLKG</sequence>
<feature type="transmembrane region" description="Helical" evidence="7">
    <location>
        <begin position="21"/>
        <end position="44"/>
    </location>
</feature>
<evidence type="ECO:0000256" key="6">
    <source>
        <dbReference type="ARBA" id="ARBA00023136"/>
    </source>
</evidence>
<comment type="similarity">
    <text evidence="7">Belongs to the binding-protein-dependent transport system permease family.</text>
</comment>
<dbReference type="Pfam" id="PF00528">
    <property type="entry name" value="BPD_transp_1"/>
    <property type="match status" value="1"/>
</dbReference>
<dbReference type="InterPro" id="IPR000515">
    <property type="entry name" value="MetI-like"/>
</dbReference>
<evidence type="ECO:0000256" key="5">
    <source>
        <dbReference type="ARBA" id="ARBA00022989"/>
    </source>
</evidence>
<dbReference type="OrthoDB" id="61122at2"/>
<dbReference type="PANTHER" id="PTHR43744">
    <property type="entry name" value="ABC TRANSPORTER PERMEASE PROTEIN MG189-RELATED-RELATED"/>
    <property type="match status" value="1"/>
</dbReference>
<gene>
    <name evidence="9" type="ORF">CLV29_1820</name>
</gene>
<dbReference type="AlphaFoldDB" id="A0A4R7J9Y5"/>
<dbReference type="CDD" id="cd06261">
    <property type="entry name" value="TM_PBP2"/>
    <property type="match status" value="1"/>
</dbReference>
<dbReference type="SUPFAM" id="SSF161098">
    <property type="entry name" value="MetI-like"/>
    <property type="match status" value="1"/>
</dbReference>
<feature type="transmembrane region" description="Helical" evidence="7">
    <location>
        <begin position="249"/>
        <end position="270"/>
    </location>
</feature>